<organism evidence="2 3">
    <name type="scientific">Comamonas faecalis</name>
    <dbReference type="NCBI Taxonomy" id="1387849"/>
    <lineage>
        <taxon>Bacteria</taxon>
        <taxon>Pseudomonadati</taxon>
        <taxon>Pseudomonadota</taxon>
        <taxon>Betaproteobacteria</taxon>
        <taxon>Burkholderiales</taxon>
        <taxon>Comamonadaceae</taxon>
        <taxon>Comamonas</taxon>
    </lineage>
</organism>
<gene>
    <name evidence="2" type="ORF">GCM10022279_12850</name>
</gene>
<evidence type="ECO:0000313" key="3">
    <source>
        <dbReference type="Proteomes" id="UP001501627"/>
    </source>
</evidence>
<comment type="caution">
    <text evidence="2">The sequence shown here is derived from an EMBL/GenBank/DDBJ whole genome shotgun (WGS) entry which is preliminary data.</text>
</comment>
<proteinExistence type="predicted"/>
<protein>
    <submittedName>
        <fullName evidence="2">Uncharacterized protein</fullName>
    </submittedName>
</protein>
<name>A0ABP7R1E0_9BURK</name>
<keyword evidence="3" id="KW-1185">Reference proteome</keyword>
<sequence>MHRAIIGATPSASKPAADSHGLSLGPLDKHVDKPGQRLYDRAKCLNGKASRWTASFMGSSAAVIQCGMGQTWG</sequence>
<evidence type="ECO:0000313" key="2">
    <source>
        <dbReference type="EMBL" id="GAA3991152.1"/>
    </source>
</evidence>
<accession>A0ABP7R1E0</accession>
<feature type="region of interest" description="Disordered" evidence="1">
    <location>
        <begin position="1"/>
        <end position="29"/>
    </location>
</feature>
<dbReference type="EMBL" id="BAABBP010000008">
    <property type="protein sequence ID" value="GAA3991152.1"/>
    <property type="molecule type" value="Genomic_DNA"/>
</dbReference>
<evidence type="ECO:0000256" key="1">
    <source>
        <dbReference type="SAM" id="MobiDB-lite"/>
    </source>
</evidence>
<reference evidence="3" key="1">
    <citation type="journal article" date="2019" name="Int. J. Syst. Evol. Microbiol.">
        <title>The Global Catalogue of Microorganisms (GCM) 10K type strain sequencing project: providing services to taxonomists for standard genome sequencing and annotation.</title>
        <authorList>
            <consortium name="The Broad Institute Genomics Platform"/>
            <consortium name="The Broad Institute Genome Sequencing Center for Infectious Disease"/>
            <person name="Wu L."/>
            <person name="Ma J."/>
        </authorList>
    </citation>
    <scope>NUCLEOTIDE SEQUENCE [LARGE SCALE GENOMIC DNA]</scope>
    <source>
        <strain evidence="3">JCM 17561</strain>
    </source>
</reference>
<dbReference type="Proteomes" id="UP001501627">
    <property type="component" value="Unassembled WGS sequence"/>
</dbReference>